<dbReference type="KEGG" id="cfem:HCR03_13275"/>
<dbReference type="EMBL" id="CP060286">
    <property type="protein sequence ID" value="QNK39693.1"/>
    <property type="molecule type" value="Genomic_DNA"/>
</dbReference>
<sequence>MVPDLATWNGELYRTADGGKHWSKTGTIKSVRPAPEGLNSSAYGGGDSVISGRRELLRVSGDKTDWKSPVSALKSAGAVAAALLPEGKRMILTAESSGAGASELLTTSDAGKTWNPHPLEGVAQDAFDTLRDSCPMQVADGGTAGFWPRTDCFRRRTAAEAGPGADSVLEDGGLYVWG</sequence>
<dbReference type="Proteomes" id="UP000515909">
    <property type="component" value="Chromosome"/>
</dbReference>
<evidence type="ECO:0000313" key="1">
    <source>
        <dbReference type="EMBL" id="QNK39693.1"/>
    </source>
</evidence>
<dbReference type="RefSeq" id="WP_187034645.1">
    <property type="nucleotide sequence ID" value="NZ_CP060286.1"/>
</dbReference>
<dbReference type="Gene3D" id="2.130.10.10">
    <property type="entry name" value="YVTN repeat-like/Quinoprotein amine dehydrogenase"/>
    <property type="match status" value="1"/>
</dbReference>
<dbReference type="SUPFAM" id="SSF50939">
    <property type="entry name" value="Sialidases"/>
    <property type="match status" value="1"/>
</dbReference>
<proteinExistence type="predicted"/>
<gene>
    <name evidence="1" type="ORF">HCR03_13275</name>
</gene>
<dbReference type="AlphaFoldDB" id="A0A7G8T7V2"/>
<reference evidence="1 2" key="1">
    <citation type="submission" date="2020-08" db="EMBL/GenBank/DDBJ databases">
        <title>The isolate Caproiciproducens sp. 7D4C2 produces n-caproate at mildly acidic conditions from hexoses: genome and rBOX comparison with related strains and chain-elongating bacteria.</title>
        <authorList>
            <person name="Esquivel-Elizondo S."/>
            <person name="Bagci C."/>
            <person name="Temovska M."/>
            <person name="Jeon B.S."/>
            <person name="Bessarab I."/>
            <person name="Williams R.B.H."/>
            <person name="Huson D.H."/>
            <person name="Angenent L.T."/>
        </authorList>
    </citation>
    <scope>NUCLEOTIDE SEQUENCE [LARGE SCALE GENOMIC DNA]</scope>
    <source>
        <strain evidence="1 2">7D4C2</strain>
    </source>
</reference>
<organism evidence="1 2">
    <name type="scientific">Caproicibacter fermentans</name>
    <dbReference type="NCBI Taxonomy" id="2576756"/>
    <lineage>
        <taxon>Bacteria</taxon>
        <taxon>Bacillati</taxon>
        <taxon>Bacillota</taxon>
        <taxon>Clostridia</taxon>
        <taxon>Eubacteriales</taxon>
        <taxon>Acutalibacteraceae</taxon>
        <taxon>Caproicibacter</taxon>
    </lineage>
</organism>
<dbReference type="InterPro" id="IPR036278">
    <property type="entry name" value="Sialidase_sf"/>
</dbReference>
<dbReference type="InterPro" id="IPR015943">
    <property type="entry name" value="WD40/YVTN_repeat-like_dom_sf"/>
</dbReference>
<protein>
    <recommendedName>
        <fullName evidence="3">Photosynthesis system II assembly factor Ycf48/Hcf136-like domain-containing protein</fullName>
    </recommendedName>
</protein>
<accession>A0A7G8T7V2</accession>
<name>A0A7G8T7V2_9FIRM</name>
<evidence type="ECO:0008006" key="3">
    <source>
        <dbReference type="Google" id="ProtNLM"/>
    </source>
</evidence>
<evidence type="ECO:0000313" key="2">
    <source>
        <dbReference type="Proteomes" id="UP000515909"/>
    </source>
</evidence>